<evidence type="ECO:0000256" key="1">
    <source>
        <dbReference type="SAM" id="Phobius"/>
    </source>
</evidence>
<evidence type="ECO:0000313" key="2">
    <source>
        <dbReference type="EMBL" id="QJW37927.1"/>
    </source>
</evidence>
<keyword evidence="1" id="KW-1133">Transmembrane helix</keyword>
<protein>
    <submittedName>
        <fullName evidence="2">Uncharacterized protein</fullName>
    </submittedName>
</protein>
<dbReference type="AlphaFoldDB" id="A0A6M5UH13"/>
<evidence type="ECO:0000313" key="3">
    <source>
        <dbReference type="Proteomes" id="UP000451354"/>
    </source>
</evidence>
<feature type="transmembrane region" description="Helical" evidence="1">
    <location>
        <begin position="66"/>
        <end position="90"/>
    </location>
</feature>
<dbReference type="RefSeq" id="WP_154799509.1">
    <property type="nucleotide sequence ID" value="NZ_CP052757.1"/>
</dbReference>
<reference evidence="3" key="1">
    <citation type="journal article" date="2022" name="Int. J. Syst. Evol. Microbiol.">
        <title>Cellulosimicrobium protaetiae sp. nov., isolated from the gut of the larva of Protaetia brevitarsis seulensis.</title>
        <authorList>
            <person name="Le Han H."/>
            <person name="Nguyen T.T.H."/>
            <person name="Li Z."/>
            <person name="Shin N.R."/>
            <person name="Kim S.G."/>
        </authorList>
    </citation>
    <scope>NUCLEOTIDE SEQUENCE [LARGE SCALE GENOMIC DNA]</scope>
    <source>
        <strain evidence="3">BI34</strain>
    </source>
</reference>
<dbReference type="KEGG" id="cprt:FIC82_018890"/>
<sequence length="148" mass="15228">MTLLGLAALVCTAFSFATLLLVAFFDWAWGGTTLDGVLLLVLAVGSLGLVHSVLGAVLTSAGVARWVLFGSCALGGAMSLGAVAWITVLIPVASPYWAAAVIGMLFTAAVDIVSAYVALRGDVRDHARAVRQARRSARAATRLVRSGA</sequence>
<gene>
    <name evidence="2" type="ORF">FIC82_018890</name>
</gene>
<feature type="transmembrane region" description="Helical" evidence="1">
    <location>
        <begin position="96"/>
        <end position="119"/>
    </location>
</feature>
<organism evidence="2 3">
    <name type="scientific">Cellulosimicrobium protaetiae</name>
    <dbReference type="NCBI Taxonomy" id="2587808"/>
    <lineage>
        <taxon>Bacteria</taxon>
        <taxon>Bacillati</taxon>
        <taxon>Actinomycetota</taxon>
        <taxon>Actinomycetes</taxon>
        <taxon>Micrococcales</taxon>
        <taxon>Promicromonosporaceae</taxon>
        <taxon>Cellulosimicrobium</taxon>
    </lineage>
</organism>
<keyword evidence="3" id="KW-1185">Reference proteome</keyword>
<accession>A0A6M5UH13</accession>
<dbReference type="Proteomes" id="UP000451354">
    <property type="component" value="Chromosome"/>
</dbReference>
<feature type="transmembrane region" description="Helical" evidence="1">
    <location>
        <begin position="38"/>
        <end position="59"/>
    </location>
</feature>
<keyword evidence="1" id="KW-0472">Membrane</keyword>
<proteinExistence type="predicted"/>
<name>A0A6M5UH13_9MICO</name>
<dbReference type="OrthoDB" id="9967351at2"/>
<keyword evidence="1" id="KW-0812">Transmembrane</keyword>
<dbReference type="EMBL" id="CP052757">
    <property type="protein sequence ID" value="QJW37927.1"/>
    <property type="molecule type" value="Genomic_DNA"/>
</dbReference>